<feature type="region of interest" description="Disordered" evidence="1">
    <location>
        <begin position="1"/>
        <end position="23"/>
    </location>
</feature>
<dbReference type="Proteomes" id="UP000184267">
    <property type="component" value="Unassembled WGS sequence"/>
</dbReference>
<dbReference type="OMA" id="CAVMEAY"/>
<dbReference type="SUPFAM" id="SSF81383">
    <property type="entry name" value="F-box domain"/>
    <property type="match status" value="1"/>
</dbReference>
<comment type="caution">
    <text evidence="3">The sequence shown here is derived from an EMBL/GenBank/DDBJ whole genome shotgun (WGS) entry which is preliminary data.</text>
</comment>
<evidence type="ECO:0000313" key="4">
    <source>
        <dbReference type="Proteomes" id="UP000184267"/>
    </source>
</evidence>
<protein>
    <recommendedName>
        <fullName evidence="2">F-box domain-containing protein</fullName>
    </recommendedName>
</protein>
<sequence>MPPRAPHAGKVLGRRGSPGGLGTKIQSMQDLPLDILVEIFSVSHPRDLLNLARTATAFRNFLMSRSTAGSLWKKARETVEDLPDCPAYLSEPAYANLMFFTHCHNCLKPNVQTVIFEFSVRYCPACKKKRVVDGETLGLGMFTLVVEMETRCKDDILNCIRVGKGAKEEEYHHSPEVHTAFKDWDAIPEKDKAARSAFAKRSAAAVKLVEQTCPQLYAWKDTQTQARADAIESTRSQRFSDILGRLRDEGWDEEINAMDQKTRDALYSQASYARRAAELTDRAWANIRDAAHASMEKVRRDRLDREQRSVLIERFKGLSQALADGRPPGWWYTAADDMDPHLVDFALTPEVREIAEAPESASDPGVPRWPVDDVRAMYERIVQRWRRERKTELIAMLTGAMPELEGVDSPLELAVAAFSCCRPGCERKAPLRWPEVLAHPCTRLSALSTDSNKDVYASALLSLDPRERPHSMEYLLVDPQMVHNLCAVMEAYGLDPLHTTLKSLDEVEDRLQCVECFTEREDGIKFEAFDWVRALLHYDDPSHEARGVSCRLELLDKKDSKAVCQEELRLRGRRDLNLPDHYRLGCTHCRCHHCDSELMMMNHLKYM</sequence>
<evidence type="ECO:0000259" key="2">
    <source>
        <dbReference type="PROSITE" id="PS50181"/>
    </source>
</evidence>
<name>A0A1M2VEL1_TRAPU</name>
<evidence type="ECO:0000313" key="3">
    <source>
        <dbReference type="EMBL" id="OJT06081.1"/>
    </source>
</evidence>
<dbReference type="InterPro" id="IPR036047">
    <property type="entry name" value="F-box-like_dom_sf"/>
</dbReference>
<proteinExistence type="predicted"/>
<keyword evidence="4" id="KW-1185">Reference proteome</keyword>
<reference evidence="3 4" key="1">
    <citation type="submission" date="2016-10" db="EMBL/GenBank/DDBJ databases">
        <title>Genome sequence of the basidiomycete white-rot fungus Trametes pubescens.</title>
        <authorList>
            <person name="Makela M.R."/>
            <person name="Granchi Z."/>
            <person name="Peng M."/>
            <person name="De Vries R.P."/>
            <person name="Grigoriev I."/>
            <person name="Riley R."/>
            <person name="Hilden K."/>
        </authorList>
    </citation>
    <scope>NUCLEOTIDE SEQUENCE [LARGE SCALE GENOMIC DNA]</scope>
    <source>
        <strain evidence="3 4">FBCC735</strain>
    </source>
</reference>
<feature type="domain" description="F-box" evidence="2">
    <location>
        <begin position="25"/>
        <end position="75"/>
    </location>
</feature>
<evidence type="ECO:0000256" key="1">
    <source>
        <dbReference type="SAM" id="MobiDB-lite"/>
    </source>
</evidence>
<dbReference type="EMBL" id="MNAD01001353">
    <property type="protein sequence ID" value="OJT06081.1"/>
    <property type="molecule type" value="Genomic_DNA"/>
</dbReference>
<gene>
    <name evidence="3" type="ORF">TRAPUB_3016</name>
</gene>
<dbReference type="OrthoDB" id="2322499at2759"/>
<accession>A0A1M2VEL1</accession>
<dbReference type="AlphaFoldDB" id="A0A1M2VEL1"/>
<organism evidence="3 4">
    <name type="scientific">Trametes pubescens</name>
    <name type="common">White-rot fungus</name>
    <dbReference type="NCBI Taxonomy" id="154538"/>
    <lineage>
        <taxon>Eukaryota</taxon>
        <taxon>Fungi</taxon>
        <taxon>Dikarya</taxon>
        <taxon>Basidiomycota</taxon>
        <taxon>Agaricomycotina</taxon>
        <taxon>Agaricomycetes</taxon>
        <taxon>Polyporales</taxon>
        <taxon>Polyporaceae</taxon>
        <taxon>Trametes</taxon>
    </lineage>
</organism>
<dbReference type="InterPro" id="IPR001810">
    <property type="entry name" value="F-box_dom"/>
</dbReference>
<dbReference type="PROSITE" id="PS50181">
    <property type="entry name" value="FBOX"/>
    <property type="match status" value="1"/>
</dbReference>
<dbReference type="STRING" id="154538.A0A1M2VEL1"/>